<keyword evidence="8 12" id="KW-1133">Transmembrane helix</keyword>
<dbReference type="SUPFAM" id="SSF52058">
    <property type="entry name" value="L domain-like"/>
    <property type="match status" value="2"/>
</dbReference>
<evidence type="ECO:0000256" key="10">
    <source>
        <dbReference type="ARBA" id="ARBA00023170"/>
    </source>
</evidence>
<name>A0A178VLE6_ARATH</name>
<dbReference type="Proteomes" id="UP000078284">
    <property type="component" value="Chromosome 3"/>
</dbReference>
<evidence type="ECO:0000313" key="15">
    <source>
        <dbReference type="EMBL" id="OAP06584.1"/>
    </source>
</evidence>
<dbReference type="InterPro" id="IPR055414">
    <property type="entry name" value="LRR_R13L4/SHOC2-like"/>
</dbReference>
<accession>A0A178VLE6</accession>
<keyword evidence="7" id="KW-0677">Repeat</keyword>
<dbReference type="PANTHER" id="PTHR48052">
    <property type="entry name" value="UNNAMED PRODUCT"/>
    <property type="match status" value="1"/>
</dbReference>
<protein>
    <submittedName>
        <fullName evidence="15">RLP36</fullName>
    </submittedName>
</protein>
<keyword evidence="6 13" id="KW-0732">Signal</keyword>
<dbReference type="SMART" id="SM00369">
    <property type="entry name" value="LRR_TYP"/>
    <property type="match status" value="7"/>
</dbReference>
<evidence type="ECO:0000256" key="7">
    <source>
        <dbReference type="ARBA" id="ARBA00022737"/>
    </source>
</evidence>
<evidence type="ECO:0000256" key="9">
    <source>
        <dbReference type="ARBA" id="ARBA00023136"/>
    </source>
</evidence>
<dbReference type="FunFam" id="3.80.10.10:FF:000095">
    <property type="entry name" value="LRR receptor-like serine/threonine-protein kinase GSO1"/>
    <property type="match status" value="1"/>
</dbReference>
<dbReference type="SMART" id="SM00365">
    <property type="entry name" value="LRR_SD22"/>
    <property type="match status" value="5"/>
</dbReference>
<comment type="subcellular location">
    <subcellularLocation>
        <location evidence="1">Cell membrane</location>
        <topology evidence="1">Single-pass type I membrane protein</topology>
    </subcellularLocation>
</comment>
<dbReference type="FunFam" id="3.80.10.10:FF:000041">
    <property type="entry name" value="LRR receptor-like serine/threonine-protein kinase ERECTA"/>
    <property type="match status" value="1"/>
</dbReference>
<organism evidence="15 16">
    <name type="scientific">Arabidopsis thaliana</name>
    <name type="common">Mouse-ear cress</name>
    <dbReference type="NCBI Taxonomy" id="3702"/>
    <lineage>
        <taxon>Eukaryota</taxon>
        <taxon>Viridiplantae</taxon>
        <taxon>Streptophyta</taxon>
        <taxon>Embryophyta</taxon>
        <taxon>Tracheophyta</taxon>
        <taxon>Spermatophyta</taxon>
        <taxon>Magnoliopsida</taxon>
        <taxon>eudicotyledons</taxon>
        <taxon>Gunneridae</taxon>
        <taxon>Pentapetalae</taxon>
        <taxon>rosids</taxon>
        <taxon>malvids</taxon>
        <taxon>Brassicales</taxon>
        <taxon>Brassicaceae</taxon>
        <taxon>Camelineae</taxon>
        <taxon>Arabidopsis</taxon>
    </lineage>
</organism>
<feature type="transmembrane region" description="Helical" evidence="12">
    <location>
        <begin position="675"/>
        <end position="700"/>
    </location>
</feature>
<evidence type="ECO:0000313" key="16">
    <source>
        <dbReference type="Proteomes" id="UP000078284"/>
    </source>
</evidence>
<evidence type="ECO:0000256" key="8">
    <source>
        <dbReference type="ARBA" id="ARBA00022989"/>
    </source>
</evidence>
<comment type="caution">
    <text evidence="15">The sequence shown here is derived from an EMBL/GenBank/DDBJ whole genome shotgun (WGS) entry which is preliminary data.</text>
</comment>
<evidence type="ECO:0000256" key="12">
    <source>
        <dbReference type="SAM" id="Phobius"/>
    </source>
</evidence>
<evidence type="ECO:0000256" key="3">
    <source>
        <dbReference type="ARBA" id="ARBA00022475"/>
    </source>
</evidence>
<evidence type="ECO:0000256" key="13">
    <source>
        <dbReference type="SAM" id="SignalP"/>
    </source>
</evidence>
<dbReference type="PRINTS" id="PR00019">
    <property type="entry name" value="LEURICHRPT"/>
</dbReference>
<dbReference type="Pfam" id="PF00560">
    <property type="entry name" value="LRR_1"/>
    <property type="match status" value="4"/>
</dbReference>
<keyword evidence="5 12" id="KW-0812">Transmembrane</keyword>
<dbReference type="AlphaFoldDB" id="A0A178VLE6"/>
<evidence type="ECO:0000256" key="5">
    <source>
        <dbReference type="ARBA" id="ARBA00022692"/>
    </source>
</evidence>
<reference evidence="16" key="1">
    <citation type="journal article" date="2016" name="Proc. Natl. Acad. Sci. U.S.A.">
        <title>Chromosome-level assembly of Arabidopsis thaliana Ler reveals the extent of translocation and inversion polymorphisms.</title>
        <authorList>
            <person name="Zapata L."/>
            <person name="Ding J."/>
            <person name="Willing E.M."/>
            <person name="Hartwig B."/>
            <person name="Bezdan D."/>
            <person name="Jiao W.B."/>
            <person name="Patel V."/>
            <person name="Velikkakam James G."/>
            <person name="Koornneef M."/>
            <person name="Ossowski S."/>
            <person name="Schneeberger K."/>
        </authorList>
    </citation>
    <scope>NUCLEOTIDE SEQUENCE [LARGE SCALE GENOMIC DNA]</scope>
    <source>
        <strain evidence="16">cv. Landsberg erecta</strain>
    </source>
</reference>
<evidence type="ECO:0000256" key="11">
    <source>
        <dbReference type="ARBA" id="ARBA00023180"/>
    </source>
</evidence>
<dbReference type="InterPro" id="IPR001611">
    <property type="entry name" value="Leu-rich_rpt"/>
</dbReference>
<dbReference type="PROSITE" id="PS51450">
    <property type="entry name" value="LRR"/>
    <property type="match status" value="1"/>
</dbReference>
<sequence length="710" mass="79203">MIRSLSYCFLTIYFFLSILPLPNTIACPTRLLCRSDQRDALLEVQKELHVPTTTWNKNVDLLSRCKLQGEIPSSIGNLSPLTYLDLSNNQLVGEVPASIGNLNQLESMRLWDNDLKGNIPTSFANLTKLSELYLFGNQFTGGDTVLANLTSLSIIDLSLNYFKSSISADLSGLHNLERFSVYNNSFSGPFPLSLLMIPSLVHIDLSQNHFEGPIDFRNTFSLSRLRVLYVGFNNLDGLIPESISKLVNLEYLDVSHNNFGGQVPRSISKVVNLTSVDLSYNKLEGQVPDFVWRSSKLDYVDLSYNSFNCFAKSVEVIDGASLTMLNLGSNSVDGPFPKWICKVKDLYALDLSNNHFNGSIPQCLKYSTYFHTLNLRNNSLSGVLPDLFIKDSQLRSLDVSSNNLVGKLPKSLINCERIEFLNVKGNKIMDTFPFWLGSLPYLKVLMLGSNAFYGPVYNPSAYLGFPSIRIIDISNNNFVGSLPQDYFANWLEMSLVWSGSDIPQFKYMGNVNFSTYDSIDLVYKGVETDFDRIFEGFSAIDFSGNRFSGHIPGSIGLLRELRLLNLSGNAFTGNIPPSLANITNLETLDLSRNNLCEIPISLGKMSFLSNINFSYNHLEGLIPQSTQFATQSCSSFLGNIGLYGFVEICGESHHVPVPTTSKEPEEPLSESEDQLLNWIAAAISFGPGMFCGFVIGHIFTSYKHKWFIAR</sequence>
<keyword evidence="9 12" id="KW-0472">Membrane</keyword>
<dbReference type="Pfam" id="PF13855">
    <property type="entry name" value="LRR_8"/>
    <property type="match status" value="2"/>
</dbReference>
<dbReference type="InterPro" id="IPR032675">
    <property type="entry name" value="LRR_dom_sf"/>
</dbReference>
<evidence type="ECO:0000259" key="14">
    <source>
        <dbReference type="Pfam" id="PF23598"/>
    </source>
</evidence>
<evidence type="ECO:0000256" key="6">
    <source>
        <dbReference type="ARBA" id="ARBA00022729"/>
    </source>
</evidence>
<comment type="similarity">
    <text evidence="2">Belongs to the RLP family.</text>
</comment>
<dbReference type="EMBL" id="LUHQ01000003">
    <property type="protein sequence ID" value="OAP06584.1"/>
    <property type="molecule type" value="Genomic_DNA"/>
</dbReference>
<keyword evidence="11" id="KW-0325">Glycoprotein</keyword>
<dbReference type="FunFam" id="3.80.10.10:FF:000213">
    <property type="entry name" value="Tyrosine-sulfated glycopeptide receptor 1"/>
    <property type="match status" value="1"/>
</dbReference>
<evidence type="ECO:0000256" key="1">
    <source>
        <dbReference type="ARBA" id="ARBA00004251"/>
    </source>
</evidence>
<dbReference type="PANTHER" id="PTHR48052:SF8">
    <property type="entry name" value="LRR RECEPTOR-LIKE SERINE_THREONINE-PROTEIN KINASE FLS2"/>
    <property type="match status" value="1"/>
</dbReference>
<evidence type="ECO:0000256" key="4">
    <source>
        <dbReference type="ARBA" id="ARBA00022614"/>
    </source>
</evidence>
<dbReference type="GO" id="GO:0005886">
    <property type="term" value="C:plasma membrane"/>
    <property type="evidence" value="ECO:0007669"/>
    <property type="project" value="UniProtKB-SubCell"/>
</dbReference>
<dbReference type="SUPFAM" id="SSF52047">
    <property type="entry name" value="RNI-like"/>
    <property type="match status" value="1"/>
</dbReference>
<feature type="signal peptide" evidence="13">
    <location>
        <begin position="1"/>
        <end position="26"/>
    </location>
</feature>
<gene>
    <name evidence="15" type="ordered locus">AXX17_At3g24800</name>
</gene>
<feature type="domain" description="Disease resistance R13L4/SHOC-2-like LRR" evidence="14">
    <location>
        <begin position="63"/>
        <end position="182"/>
    </location>
</feature>
<keyword evidence="4" id="KW-0433">Leucine-rich repeat</keyword>
<evidence type="ECO:0000256" key="2">
    <source>
        <dbReference type="ARBA" id="ARBA00009592"/>
    </source>
</evidence>
<feature type="chain" id="PRO_5008095012" evidence="13">
    <location>
        <begin position="27"/>
        <end position="710"/>
    </location>
</feature>
<dbReference type="InterPro" id="IPR003591">
    <property type="entry name" value="Leu-rich_rpt_typical-subtyp"/>
</dbReference>
<dbReference type="Gene3D" id="3.80.10.10">
    <property type="entry name" value="Ribonuclease Inhibitor"/>
    <property type="match status" value="2"/>
</dbReference>
<dbReference type="Pfam" id="PF23598">
    <property type="entry name" value="LRR_14"/>
    <property type="match status" value="1"/>
</dbReference>
<keyword evidence="3" id="KW-1003">Cell membrane</keyword>
<dbReference type="ExpressionAtlas" id="A0A178VLE6">
    <property type="expression patterns" value="baseline and differential"/>
</dbReference>
<keyword evidence="10" id="KW-0675">Receptor</keyword>
<proteinExistence type="inferred from homology"/>